<keyword evidence="2" id="KW-1133">Transmembrane helix</keyword>
<accession>A0A9E8ZBY6</accession>
<organism evidence="3 4">
    <name type="scientific">Thermocoleostomius sinensis A174</name>
    <dbReference type="NCBI Taxonomy" id="2016057"/>
    <lineage>
        <taxon>Bacteria</taxon>
        <taxon>Bacillati</taxon>
        <taxon>Cyanobacteriota</taxon>
        <taxon>Cyanophyceae</taxon>
        <taxon>Oculatellales</taxon>
        <taxon>Oculatellaceae</taxon>
        <taxon>Thermocoleostomius</taxon>
    </lineage>
</organism>
<feature type="transmembrane region" description="Helical" evidence="2">
    <location>
        <begin position="29"/>
        <end position="49"/>
    </location>
</feature>
<dbReference type="AlphaFoldDB" id="A0A9E8ZBY6"/>
<evidence type="ECO:0000313" key="3">
    <source>
        <dbReference type="EMBL" id="WAL60429.1"/>
    </source>
</evidence>
<feature type="compositionally biased region" description="Polar residues" evidence="1">
    <location>
        <begin position="8"/>
        <end position="21"/>
    </location>
</feature>
<keyword evidence="2" id="KW-0812">Transmembrane</keyword>
<name>A0A9E8ZBY6_9CYAN</name>
<evidence type="ECO:0000256" key="2">
    <source>
        <dbReference type="SAM" id="Phobius"/>
    </source>
</evidence>
<proteinExistence type="predicted"/>
<evidence type="ECO:0000256" key="1">
    <source>
        <dbReference type="SAM" id="MobiDB-lite"/>
    </source>
</evidence>
<dbReference type="RefSeq" id="WP_268610326.1">
    <property type="nucleotide sequence ID" value="NZ_CP113797.1"/>
</dbReference>
<dbReference type="KEGG" id="tsin:OXH18_00095"/>
<gene>
    <name evidence="3" type="ORF">OXH18_00095</name>
</gene>
<protein>
    <submittedName>
        <fullName evidence="3">Uncharacterized protein</fullName>
    </submittedName>
</protein>
<keyword evidence="4" id="KW-1185">Reference proteome</keyword>
<keyword evidence="2" id="KW-0472">Membrane</keyword>
<dbReference type="EMBL" id="CP113797">
    <property type="protein sequence ID" value="WAL60429.1"/>
    <property type="molecule type" value="Genomic_DNA"/>
</dbReference>
<feature type="region of interest" description="Disordered" evidence="1">
    <location>
        <begin position="1"/>
        <end position="21"/>
    </location>
</feature>
<sequence length="51" mass="5750">MNDRPKQTETTQNPDPNSIKRNTIRVEPATIVFIIVALLLIPLMITGFLSQ</sequence>
<evidence type="ECO:0000313" key="4">
    <source>
        <dbReference type="Proteomes" id="UP001163152"/>
    </source>
</evidence>
<reference evidence="3" key="1">
    <citation type="submission" date="2022-12" db="EMBL/GenBank/DDBJ databases">
        <title>Polyphasic identification of a Novel Hot-Spring Cyanobacterium Ocullathermofonsia sinensis gen nov. sp. nov. and Genomic Insights on its Adaptations to the Thermal Habitat.</title>
        <authorList>
            <person name="Daroch M."/>
            <person name="Tang J."/>
            <person name="Jiang Y."/>
        </authorList>
    </citation>
    <scope>NUCLEOTIDE SEQUENCE</scope>
    <source>
        <strain evidence="3">PKUAC-SCTA174</strain>
    </source>
</reference>
<dbReference type="Proteomes" id="UP001163152">
    <property type="component" value="Chromosome"/>
</dbReference>